<dbReference type="PANTHER" id="PTHR33265">
    <property type="entry name" value="AVR9/CF-9 RAPIDLY ELICITED PROTEIN-RELATED"/>
    <property type="match status" value="1"/>
</dbReference>
<reference evidence="1 2" key="1">
    <citation type="submission" date="2019-07" db="EMBL/GenBank/DDBJ databases">
        <title>De Novo Assembly of kiwifruit Actinidia rufa.</title>
        <authorList>
            <person name="Sugita-Konishi S."/>
            <person name="Sato K."/>
            <person name="Mori E."/>
            <person name="Abe Y."/>
            <person name="Kisaki G."/>
            <person name="Hamano K."/>
            <person name="Suezawa K."/>
            <person name="Otani M."/>
            <person name="Fukuda T."/>
            <person name="Manabe T."/>
            <person name="Gomi K."/>
            <person name="Tabuchi M."/>
            <person name="Akimitsu K."/>
            <person name="Kataoka I."/>
        </authorList>
    </citation>
    <scope>NUCLEOTIDE SEQUENCE [LARGE SCALE GENOMIC DNA]</scope>
    <source>
        <strain evidence="2">cv. Fuchu</strain>
    </source>
</reference>
<dbReference type="PANTHER" id="PTHR33265:SF5">
    <property type="entry name" value="COTTON FIBER PROTEIN"/>
    <property type="match status" value="1"/>
</dbReference>
<dbReference type="OrthoDB" id="1929803at2759"/>
<dbReference type="Proteomes" id="UP000585474">
    <property type="component" value="Unassembled WGS sequence"/>
</dbReference>
<organism evidence="1 2">
    <name type="scientific">Actinidia rufa</name>
    <dbReference type="NCBI Taxonomy" id="165716"/>
    <lineage>
        <taxon>Eukaryota</taxon>
        <taxon>Viridiplantae</taxon>
        <taxon>Streptophyta</taxon>
        <taxon>Embryophyta</taxon>
        <taxon>Tracheophyta</taxon>
        <taxon>Spermatophyta</taxon>
        <taxon>Magnoliopsida</taxon>
        <taxon>eudicotyledons</taxon>
        <taxon>Gunneridae</taxon>
        <taxon>Pentapetalae</taxon>
        <taxon>asterids</taxon>
        <taxon>Ericales</taxon>
        <taxon>Actinidiaceae</taxon>
        <taxon>Actinidia</taxon>
    </lineage>
</organism>
<comment type="caution">
    <text evidence="1">The sequence shown here is derived from an EMBL/GenBank/DDBJ whole genome shotgun (WGS) entry which is preliminary data.</text>
</comment>
<gene>
    <name evidence="1" type="ORF">Acr_17g0001110</name>
</gene>
<accession>A0A7J0G186</accession>
<dbReference type="AlphaFoldDB" id="A0A7J0G186"/>
<evidence type="ECO:0000313" key="2">
    <source>
        <dbReference type="Proteomes" id="UP000585474"/>
    </source>
</evidence>
<name>A0A7J0G186_9ERIC</name>
<keyword evidence="2" id="KW-1185">Reference proteome</keyword>
<proteinExistence type="predicted"/>
<evidence type="ECO:0000313" key="1">
    <source>
        <dbReference type="EMBL" id="GFZ04539.1"/>
    </source>
</evidence>
<protein>
    <submittedName>
        <fullName evidence="1">Uncharacterized protein</fullName>
    </submittedName>
</protein>
<sequence>MEANQKQTKMQKNRSNFAHRAWNLLRLAFSWARKGGAFKRRFIMSQRLLFKFLKSLGQSTKHSTIHYGEHELSFENTPVIDIKIHRPSSINFWMPCAPCINPKVDFENDFGLVDDEHNFESNNDFMSSYCIEGPKKSFLLGRHQDYEDDSESDDDVMSSYCNDGPMKNFLLREHQGCEDDSESDDIMSISCNEDFGGDSQSESDVTSIYRNNGTRSFLLGGHEDFEDDFKSNGDITSSYCNDRPRKSILLGGNGHDDGHEVCEEISSLCDEGIDQKADQFIAKFYDQLKLQRQISCVKYDEMLN</sequence>
<dbReference type="InterPro" id="IPR008480">
    <property type="entry name" value="DUF761_pln"/>
</dbReference>
<dbReference type="Pfam" id="PF05553">
    <property type="entry name" value="DUF761"/>
    <property type="match status" value="1"/>
</dbReference>
<dbReference type="EMBL" id="BJWL01000017">
    <property type="protein sequence ID" value="GFZ04539.1"/>
    <property type="molecule type" value="Genomic_DNA"/>
</dbReference>